<organism evidence="1 2">
    <name type="scientific">Lactuca sativa</name>
    <name type="common">Garden lettuce</name>
    <dbReference type="NCBI Taxonomy" id="4236"/>
    <lineage>
        <taxon>Eukaryota</taxon>
        <taxon>Viridiplantae</taxon>
        <taxon>Streptophyta</taxon>
        <taxon>Embryophyta</taxon>
        <taxon>Tracheophyta</taxon>
        <taxon>Spermatophyta</taxon>
        <taxon>Magnoliopsida</taxon>
        <taxon>eudicotyledons</taxon>
        <taxon>Gunneridae</taxon>
        <taxon>Pentapetalae</taxon>
        <taxon>asterids</taxon>
        <taxon>campanulids</taxon>
        <taxon>Asterales</taxon>
        <taxon>Asteraceae</taxon>
        <taxon>Cichorioideae</taxon>
        <taxon>Cichorieae</taxon>
        <taxon>Lactucinae</taxon>
        <taxon>Lactuca</taxon>
    </lineage>
</organism>
<dbReference type="PANTHER" id="PTHR47150">
    <property type="entry name" value="OS12G0169200 PROTEIN"/>
    <property type="match status" value="1"/>
</dbReference>
<evidence type="ECO:0000313" key="2">
    <source>
        <dbReference type="Proteomes" id="UP000235145"/>
    </source>
</evidence>
<keyword evidence="2" id="KW-1185">Reference proteome</keyword>
<protein>
    <submittedName>
        <fullName evidence="1">Uncharacterized protein</fullName>
    </submittedName>
</protein>
<proteinExistence type="predicted"/>
<dbReference type="PANTHER" id="PTHR47150:SF4">
    <property type="entry name" value="HARBINGER TRANSPOSASE-DERIVED PROTEIN-RELATED"/>
    <property type="match status" value="1"/>
</dbReference>
<dbReference type="Proteomes" id="UP000235145">
    <property type="component" value="Unassembled WGS sequence"/>
</dbReference>
<reference evidence="1 2" key="1">
    <citation type="journal article" date="2017" name="Nat. Commun.">
        <title>Genome assembly with in vitro proximity ligation data and whole-genome triplication in lettuce.</title>
        <authorList>
            <person name="Reyes-Chin-Wo S."/>
            <person name="Wang Z."/>
            <person name="Yang X."/>
            <person name="Kozik A."/>
            <person name="Arikit S."/>
            <person name="Song C."/>
            <person name="Xia L."/>
            <person name="Froenicke L."/>
            <person name="Lavelle D.O."/>
            <person name="Truco M.J."/>
            <person name="Xia R."/>
            <person name="Zhu S."/>
            <person name="Xu C."/>
            <person name="Xu H."/>
            <person name="Xu X."/>
            <person name="Cox K."/>
            <person name="Korf I."/>
            <person name="Meyers B.C."/>
            <person name="Michelmore R.W."/>
        </authorList>
    </citation>
    <scope>NUCLEOTIDE SEQUENCE [LARGE SCALE GENOMIC DNA]</scope>
    <source>
        <strain evidence="2">cv. Salinas</strain>
        <tissue evidence="1">Seedlings</tissue>
    </source>
</reference>
<sequence>MKILISSNKLSPSRLKPKQRWNRDSGYREQKLCILEANEERKTQLLDRDIENQDMEYFLRPHDHLTGVMKVKDDSSSSEDELININLLPVLSCTAQLLLQNNASSSNIQRRNTIHRDRLEAKQLLIQHYFVDDSTYGHAQFRRRFRMRKCLFMRLVGDLEMNYPYFQATWDATNQRIFSALQNAHQQYIN</sequence>
<name>A0A9R1VPS6_LACSA</name>
<comment type="caution">
    <text evidence="1">The sequence shown here is derived from an EMBL/GenBank/DDBJ whole genome shotgun (WGS) entry which is preliminary data.</text>
</comment>
<evidence type="ECO:0000313" key="1">
    <source>
        <dbReference type="EMBL" id="KAJ0208433.1"/>
    </source>
</evidence>
<dbReference type="AlphaFoldDB" id="A0A9R1VPS6"/>
<dbReference type="EMBL" id="NBSK02000005">
    <property type="protein sequence ID" value="KAJ0208433.1"/>
    <property type="molecule type" value="Genomic_DNA"/>
</dbReference>
<gene>
    <name evidence="1" type="ORF">LSAT_V11C500254180</name>
</gene>
<accession>A0A9R1VPS6</accession>